<comment type="caution">
    <text evidence="1">The sequence shown here is derived from an EMBL/GenBank/DDBJ whole genome shotgun (WGS) entry which is preliminary data.</text>
</comment>
<proteinExistence type="predicted"/>
<evidence type="ECO:0000313" key="1">
    <source>
        <dbReference type="EMBL" id="KAI4301797.1"/>
    </source>
</evidence>
<protein>
    <submittedName>
        <fullName evidence="1">Uncharacterized protein</fullName>
    </submittedName>
</protein>
<sequence length="142" mass="16154">MKSRWLFWKFNSQFPSWTASLSSLFKAPTCRYSFSATSKFILNHADISFLLSVCGIEGNLQLGSSLHACIIKQIQYFDFESHDGSWNALYIWNSLLSKYSKCGELSDALKLFDRCDGPEFSDLSKMIHGFEREITVGNALIT</sequence>
<gene>
    <name evidence="1" type="ORF">L6164_035041</name>
</gene>
<dbReference type="EMBL" id="CM039438">
    <property type="protein sequence ID" value="KAI4301797.1"/>
    <property type="molecule type" value="Genomic_DNA"/>
</dbReference>
<name>A0ACB9KWP2_BAUVA</name>
<reference evidence="1 2" key="1">
    <citation type="journal article" date="2022" name="DNA Res.">
        <title>Chromosomal-level genome assembly of the orchid tree Bauhinia variegata (Leguminosae; Cercidoideae) supports the allotetraploid origin hypothesis of Bauhinia.</title>
        <authorList>
            <person name="Zhong Y."/>
            <person name="Chen Y."/>
            <person name="Zheng D."/>
            <person name="Pang J."/>
            <person name="Liu Y."/>
            <person name="Luo S."/>
            <person name="Meng S."/>
            <person name="Qian L."/>
            <person name="Wei D."/>
            <person name="Dai S."/>
            <person name="Zhou R."/>
        </authorList>
    </citation>
    <scope>NUCLEOTIDE SEQUENCE [LARGE SCALE GENOMIC DNA]</scope>
    <source>
        <strain evidence="1">BV-YZ2020</strain>
    </source>
</reference>
<organism evidence="1 2">
    <name type="scientific">Bauhinia variegata</name>
    <name type="common">Purple orchid tree</name>
    <name type="synonym">Phanera variegata</name>
    <dbReference type="NCBI Taxonomy" id="167791"/>
    <lineage>
        <taxon>Eukaryota</taxon>
        <taxon>Viridiplantae</taxon>
        <taxon>Streptophyta</taxon>
        <taxon>Embryophyta</taxon>
        <taxon>Tracheophyta</taxon>
        <taxon>Spermatophyta</taxon>
        <taxon>Magnoliopsida</taxon>
        <taxon>eudicotyledons</taxon>
        <taxon>Gunneridae</taxon>
        <taxon>Pentapetalae</taxon>
        <taxon>rosids</taxon>
        <taxon>fabids</taxon>
        <taxon>Fabales</taxon>
        <taxon>Fabaceae</taxon>
        <taxon>Cercidoideae</taxon>
        <taxon>Cercideae</taxon>
        <taxon>Bauhiniinae</taxon>
        <taxon>Bauhinia</taxon>
    </lineage>
</organism>
<accession>A0ACB9KWP2</accession>
<dbReference type="Proteomes" id="UP000828941">
    <property type="component" value="Chromosome 13"/>
</dbReference>
<keyword evidence="2" id="KW-1185">Reference proteome</keyword>
<evidence type="ECO:0000313" key="2">
    <source>
        <dbReference type="Proteomes" id="UP000828941"/>
    </source>
</evidence>